<protein>
    <submittedName>
        <fullName evidence="2">Uncharacterized protein</fullName>
    </submittedName>
</protein>
<feature type="region of interest" description="Disordered" evidence="1">
    <location>
        <begin position="42"/>
        <end position="61"/>
    </location>
</feature>
<accession>A0ABN3XJ06</accession>
<evidence type="ECO:0000256" key="1">
    <source>
        <dbReference type="SAM" id="MobiDB-lite"/>
    </source>
</evidence>
<feature type="region of interest" description="Disordered" evidence="1">
    <location>
        <begin position="1"/>
        <end position="26"/>
    </location>
</feature>
<reference evidence="2 3" key="1">
    <citation type="journal article" date="2019" name="Int. J. Syst. Evol. Microbiol.">
        <title>The Global Catalogue of Microorganisms (GCM) 10K type strain sequencing project: providing services to taxonomists for standard genome sequencing and annotation.</title>
        <authorList>
            <consortium name="The Broad Institute Genomics Platform"/>
            <consortium name="The Broad Institute Genome Sequencing Center for Infectious Disease"/>
            <person name="Wu L."/>
            <person name="Ma J."/>
        </authorList>
    </citation>
    <scope>NUCLEOTIDE SEQUENCE [LARGE SCALE GENOMIC DNA]</scope>
    <source>
        <strain evidence="2 3">JCM 9088</strain>
    </source>
</reference>
<gene>
    <name evidence="2" type="ORF">GCM10010446_51640</name>
</gene>
<proteinExistence type="predicted"/>
<feature type="region of interest" description="Disordered" evidence="1">
    <location>
        <begin position="86"/>
        <end position="117"/>
    </location>
</feature>
<name>A0ABN3XJ06_9ACTN</name>
<dbReference type="Proteomes" id="UP001500403">
    <property type="component" value="Unassembled WGS sequence"/>
</dbReference>
<keyword evidence="3" id="KW-1185">Reference proteome</keyword>
<sequence length="117" mass="12377">MLKRVHESADDSPQTPPGAGDLTDGMIDDMIHARLKSIGIDLGQLPEGSRPDQDTGAPGQDTVLAELRVFVRQTVGVLAAYRIPVPDGTDPADAHALRQQTAAPQLYPSRAAGRAGR</sequence>
<comment type="caution">
    <text evidence="2">The sequence shown here is derived from an EMBL/GenBank/DDBJ whole genome shotgun (WGS) entry which is preliminary data.</text>
</comment>
<dbReference type="RefSeq" id="WP_344497964.1">
    <property type="nucleotide sequence ID" value="NZ_BAAAUD010000050.1"/>
</dbReference>
<organism evidence="2 3">
    <name type="scientific">Streptomyces enissocaesilis</name>
    <dbReference type="NCBI Taxonomy" id="332589"/>
    <lineage>
        <taxon>Bacteria</taxon>
        <taxon>Bacillati</taxon>
        <taxon>Actinomycetota</taxon>
        <taxon>Actinomycetes</taxon>
        <taxon>Kitasatosporales</taxon>
        <taxon>Streptomycetaceae</taxon>
        <taxon>Streptomyces</taxon>
        <taxon>Streptomyces rochei group</taxon>
    </lineage>
</organism>
<evidence type="ECO:0000313" key="2">
    <source>
        <dbReference type="EMBL" id="GAA2959898.1"/>
    </source>
</evidence>
<evidence type="ECO:0000313" key="3">
    <source>
        <dbReference type="Proteomes" id="UP001500403"/>
    </source>
</evidence>
<dbReference type="EMBL" id="BAAAUD010000050">
    <property type="protein sequence ID" value="GAA2959898.1"/>
    <property type="molecule type" value="Genomic_DNA"/>
</dbReference>